<keyword evidence="7" id="KW-0472">Membrane</keyword>
<dbReference type="Gene3D" id="2.10.109.10">
    <property type="entry name" value="Umud Fragment, subunit A"/>
    <property type="match status" value="1"/>
</dbReference>
<comment type="caution">
    <text evidence="10">The sequence shown here is derived from an EMBL/GenBank/DDBJ whole genome shotgun (WGS) entry which is preliminary data.</text>
</comment>
<comment type="catalytic activity">
    <reaction evidence="1 7">
        <text>Cleavage of hydrophobic, N-terminal signal or leader sequences from secreted and periplasmic proteins.</text>
        <dbReference type="EC" id="3.4.21.89"/>
    </reaction>
</comment>
<dbReference type="EMBL" id="JBHSRD010000006">
    <property type="protein sequence ID" value="MFC6008662.1"/>
    <property type="molecule type" value="Genomic_DNA"/>
</dbReference>
<dbReference type="RefSeq" id="WP_345714611.1">
    <property type="nucleotide sequence ID" value="NZ_BAABFP010000002.1"/>
</dbReference>
<keyword evidence="11" id="KW-1185">Reference proteome</keyword>
<keyword evidence="7" id="KW-1133">Transmembrane helix</keyword>
<feature type="transmembrane region" description="Helical" evidence="7">
    <location>
        <begin position="53"/>
        <end position="74"/>
    </location>
</feature>
<feature type="compositionally biased region" description="Low complexity" evidence="8">
    <location>
        <begin position="7"/>
        <end position="25"/>
    </location>
</feature>
<comment type="subcellular location">
    <subcellularLocation>
        <location evidence="2">Cell membrane</location>
        <topology evidence="2">Single-pass type II membrane protein</topology>
    </subcellularLocation>
    <subcellularLocation>
        <location evidence="7">Membrane</location>
        <topology evidence="7">Single-pass type II membrane protein</topology>
    </subcellularLocation>
</comment>
<evidence type="ECO:0000256" key="7">
    <source>
        <dbReference type="RuleBase" id="RU362042"/>
    </source>
</evidence>
<sequence length="257" mass="26838">MDVARGDAASAAPAAEPADTSADPTEVAPSSRGPFGGRLHSGNRAWWQELPTLIIAALLVTLIVRTFLVQAFYIPSGSMEPTLMVGDRVLVSKLSYRVGEIQRGDVIVFDGTDSFAGSGEVEPAHGVVAKVVRGIGSFFGVSASEKDFTKRVIGLPGDHVVCCDAAGRVSVNGVGVEEPYVMEGDAPSASPFDVVVPPGRLWVMGDHRSDSADSRSHLGDPGGGTVPVDRVIGKIVLRFWPLSHFGGLDDGTSVSGK</sequence>
<dbReference type="Pfam" id="PF10502">
    <property type="entry name" value="Peptidase_S26"/>
    <property type="match status" value="1"/>
</dbReference>
<organism evidence="10 11">
    <name type="scientific">Angustibacter luteus</name>
    <dbReference type="NCBI Taxonomy" id="658456"/>
    <lineage>
        <taxon>Bacteria</taxon>
        <taxon>Bacillati</taxon>
        <taxon>Actinomycetota</taxon>
        <taxon>Actinomycetes</taxon>
        <taxon>Kineosporiales</taxon>
        <taxon>Kineosporiaceae</taxon>
    </lineage>
</organism>
<dbReference type="InterPro" id="IPR000223">
    <property type="entry name" value="Pept_S26A_signal_pept_1"/>
</dbReference>
<gene>
    <name evidence="10" type="primary">lepB</name>
    <name evidence="10" type="ORF">ACFQDO_16120</name>
</gene>
<evidence type="ECO:0000313" key="10">
    <source>
        <dbReference type="EMBL" id="MFC6008662.1"/>
    </source>
</evidence>
<evidence type="ECO:0000256" key="2">
    <source>
        <dbReference type="ARBA" id="ARBA00004401"/>
    </source>
</evidence>
<reference evidence="11" key="1">
    <citation type="journal article" date="2019" name="Int. J. Syst. Evol. Microbiol.">
        <title>The Global Catalogue of Microorganisms (GCM) 10K type strain sequencing project: providing services to taxonomists for standard genome sequencing and annotation.</title>
        <authorList>
            <consortium name="The Broad Institute Genomics Platform"/>
            <consortium name="The Broad Institute Genome Sequencing Center for Infectious Disease"/>
            <person name="Wu L."/>
            <person name="Ma J."/>
        </authorList>
    </citation>
    <scope>NUCLEOTIDE SEQUENCE [LARGE SCALE GENOMIC DNA]</scope>
    <source>
        <strain evidence="11">KACC 14249</strain>
    </source>
</reference>
<dbReference type="PRINTS" id="PR00727">
    <property type="entry name" value="LEADERPTASE"/>
</dbReference>
<dbReference type="InterPro" id="IPR019756">
    <property type="entry name" value="Pept_S26A_signal_pept_1_Ser-AS"/>
</dbReference>
<dbReference type="SUPFAM" id="SSF51306">
    <property type="entry name" value="LexA/Signal peptidase"/>
    <property type="match status" value="1"/>
</dbReference>
<proteinExistence type="inferred from homology"/>
<dbReference type="GO" id="GO:0009003">
    <property type="term" value="F:signal peptidase activity"/>
    <property type="evidence" value="ECO:0007669"/>
    <property type="project" value="UniProtKB-EC"/>
</dbReference>
<keyword evidence="5 7" id="KW-0645">Protease</keyword>
<dbReference type="PANTHER" id="PTHR43390:SF1">
    <property type="entry name" value="CHLOROPLAST PROCESSING PEPTIDASE"/>
    <property type="match status" value="1"/>
</dbReference>
<dbReference type="NCBIfam" id="TIGR02227">
    <property type="entry name" value="sigpep_I_bact"/>
    <property type="match status" value="1"/>
</dbReference>
<dbReference type="InterPro" id="IPR019758">
    <property type="entry name" value="Pept_S26A_signal_pept_1_CS"/>
</dbReference>
<evidence type="ECO:0000256" key="1">
    <source>
        <dbReference type="ARBA" id="ARBA00000677"/>
    </source>
</evidence>
<dbReference type="PROSITE" id="PS00761">
    <property type="entry name" value="SPASE_I_3"/>
    <property type="match status" value="1"/>
</dbReference>
<protein>
    <recommendedName>
        <fullName evidence="4 7">Signal peptidase I</fullName>
        <ecNumber evidence="4 7">3.4.21.89</ecNumber>
    </recommendedName>
</protein>
<dbReference type="PROSITE" id="PS00501">
    <property type="entry name" value="SPASE_I_1"/>
    <property type="match status" value="1"/>
</dbReference>
<feature type="domain" description="Peptidase S26" evidence="9">
    <location>
        <begin position="50"/>
        <end position="240"/>
    </location>
</feature>
<dbReference type="Proteomes" id="UP001596189">
    <property type="component" value="Unassembled WGS sequence"/>
</dbReference>
<evidence type="ECO:0000256" key="5">
    <source>
        <dbReference type="ARBA" id="ARBA00022670"/>
    </source>
</evidence>
<dbReference type="EC" id="3.4.21.89" evidence="4 7"/>
<evidence type="ECO:0000256" key="3">
    <source>
        <dbReference type="ARBA" id="ARBA00009370"/>
    </source>
</evidence>
<evidence type="ECO:0000259" key="9">
    <source>
        <dbReference type="Pfam" id="PF10502"/>
    </source>
</evidence>
<keyword evidence="6 7" id="KW-0378">Hydrolase</keyword>
<dbReference type="PANTHER" id="PTHR43390">
    <property type="entry name" value="SIGNAL PEPTIDASE I"/>
    <property type="match status" value="1"/>
</dbReference>
<evidence type="ECO:0000256" key="4">
    <source>
        <dbReference type="ARBA" id="ARBA00013208"/>
    </source>
</evidence>
<comment type="similarity">
    <text evidence="3 7">Belongs to the peptidase S26 family.</text>
</comment>
<name>A0ABW1JIF1_9ACTN</name>
<evidence type="ECO:0000256" key="8">
    <source>
        <dbReference type="SAM" id="MobiDB-lite"/>
    </source>
</evidence>
<dbReference type="InterPro" id="IPR019533">
    <property type="entry name" value="Peptidase_S26"/>
</dbReference>
<dbReference type="InterPro" id="IPR036286">
    <property type="entry name" value="LexA/Signal_pep-like_sf"/>
</dbReference>
<dbReference type="CDD" id="cd06530">
    <property type="entry name" value="S26_SPase_I"/>
    <property type="match status" value="1"/>
</dbReference>
<evidence type="ECO:0000256" key="6">
    <source>
        <dbReference type="ARBA" id="ARBA00022801"/>
    </source>
</evidence>
<feature type="region of interest" description="Disordered" evidence="8">
    <location>
        <begin position="1"/>
        <end position="34"/>
    </location>
</feature>
<keyword evidence="7" id="KW-0812">Transmembrane</keyword>
<accession>A0ABW1JIF1</accession>
<evidence type="ECO:0000313" key="11">
    <source>
        <dbReference type="Proteomes" id="UP001596189"/>
    </source>
</evidence>